<reference evidence="3" key="1">
    <citation type="journal article" date="2014" name="Int. J. Syst. Evol. Microbiol.">
        <title>Complete genome sequence of Corynebacterium casei LMG S-19264T (=DSM 44701T), isolated from a smear-ripened cheese.</title>
        <authorList>
            <consortium name="US DOE Joint Genome Institute (JGI-PGF)"/>
            <person name="Walter F."/>
            <person name="Albersmeier A."/>
            <person name="Kalinowski J."/>
            <person name="Ruckert C."/>
        </authorList>
    </citation>
    <scope>NUCLEOTIDE SEQUENCE</scope>
    <source>
        <strain evidence="3">KCTC 23224</strain>
    </source>
</reference>
<proteinExistence type="predicted"/>
<feature type="chain" id="PRO_5035197219" description="SusE outer membrane protein domain-containing protein" evidence="1">
    <location>
        <begin position="25"/>
        <end position="356"/>
    </location>
</feature>
<evidence type="ECO:0000256" key="1">
    <source>
        <dbReference type="SAM" id="SignalP"/>
    </source>
</evidence>
<dbReference type="GO" id="GO:0019867">
    <property type="term" value="C:outer membrane"/>
    <property type="evidence" value="ECO:0007669"/>
    <property type="project" value="InterPro"/>
</dbReference>
<dbReference type="CDD" id="cd12956">
    <property type="entry name" value="CBM_SusE-F_like"/>
    <property type="match status" value="1"/>
</dbReference>
<evidence type="ECO:0000313" key="3">
    <source>
        <dbReference type="EMBL" id="GHB51559.1"/>
    </source>
</evidence>
<organism evidence="3 4">
    <name type="scientific">Mongoliitalea lutea</name>
    <dbReference type="NCBI Taxonomy" id="849756"/>
    <lineage>
        <taxon>Bacteria</taxon>
        <taxon>Pseudomonadati</taxon>
        <taxon>Bacteroidota</taxon>
        <taxon>Cytophagia</taxon>
        <taxon>Cytophagales</taxon>
        <taxon>Cyclobacteriaceae</taxon>
        <taxon>Mongoliitalea</taxon>
    </lineage>
</organism>
<dbReference type="InterPro" id="IPR025970">
    <property type="entry name" value="SusE"/>
</dbReference>
<protein>
    <recommendedName>
        <fullName evidence="2">SusE outer membrane protein domain-containing protein</fullName>
    </recommendedName>
</protein>
<keyword evidence="4" id="KW-1185">Reference proteome</keyword>
<comment type="caution">
    <text evidence="3">The sequence shown here is derived from an EMBL/GenBank/DDBJ whole genome shotgun (WGS) entry which is preliminary data.</text>
</comment>
<feature type="domain" description="SusE outer membrane protein" evidence="2">
    <location>
        <begin position="27"/>
        <end position="125"/>
    </location>
</feature>
<dbReference type="RefSeq" id="WP_189586057.1">
    <property type="nucleotide sequence ID" value="NZ_BMYF01000028.1"/>
</dbReference>
<dbReference type="EMBL" id="BMYF01000028">
    <property type="protein sequence ID" value="GHB51559.1"/>
    <property type="molecule type" value="Genomic_DNA"/>
</dbReference>
<dbReference type="Gene3D" id="2.60.40.3620">
    <property type="match status" value="2"/>
</dbReference>
<dbReference type="Pfam" id="PF14292">
    <property type="entry name" value="SusE"/>
    <property type="match status" value="1"/>
</dbReference>
<name>A0A8J3G6W5_9BACT</name>
<reference evidence="3" key="2">
    <citation type="submission" date="2020-09" db="EMBL/GenBank/DDBJ databases">
        <authorList>
            <person name="Sun Q."/>
            <person name="Kim S."/>
        </authorList>
    </citation>
    <scope>NUCLEOTIDE SEQUENCE</scope>
    <source>
        <strain evidence="3">KCTC 23224</strain>
    </source>
</reference>
<dbReference type="GO" id="GO:2001070">
    <property type="term" value="F:starch binding"/>
    <property type="evidence" value="ECO:0007669"/>
    <property type="project" value="InterPro"/>
</dbReference>
<feature type="signal peptide" evidence="1">
    <location>
        <begin position="1"/>
        <end position="24"/>
    </location>
</feature>
<keyword evidence="1" id="KW-0732">Signal</keyword>
<dbReference type="AlphaFoldDB" id="A0A8J3G6W5"/>
<gene>
    <name evidence="3" type="ORF">GCM10008106_35380</name>
</gene>
<dbReference type="Proteomes" id="UP000642809">
    <property type="component" value="Unassembled WGS sequence"/>
</dbReference>
<accession>A0A8J3G6W5</accession>
<evidence type="ECO:0000259" key="2">
    <source>
        <dbReference type="Pfam" id="PF14292"/>
    </source>
</evidence>
<evidence type="ECO:0000313" key="4">
    <source>
        <dbReference type="Proteomes" id="UP000642809"/>
    </source>
</evidence>
<sequence length="356" mass="38046">MRVLTKLSLVALLLPLLWSCGDIDNPPIIPQTGSSILSAPSTIVIEEADSAAMISFTVSPADFGVPTDVLYTLQVDRQGANFASPLDVASSETTTIQVRGDVLNRRAIAKGILAGESGPLEFRVRASTSRSLSPIIGPTSVITVSTFAAAEILRNLFLVGDATKPGWNNNNQNPALFRDPENPDLYVYSGFFAQGAFKLLEVLGQWQPQWGTDNGTTVRVNDGGNEPDVIPVPAAGFYTFTVDLSDGAFSLEPFDGPTDTTFATVGIIGSATANGWDASTAMTGFAFDRHIWKITATLTEGDIKFRADNDWAVNWGADTPISGKGVQGGPNIPVPQAGNYLIWFNSLDGRYILIEQ</sequence>